<dbReference type="GO" id="GO:0020037">
    <property type="term" value="F:heme binding"/>
    <property type="evidence" value="ECO:0007669"/>
    <property type="project" value="InterPro"/>
</dbReference>
<comment type="subcellular location">
    <subcellularLocation>
        <location evidence="1">Membrane</location>
        <topology evidence="1">Single-pass membrane protein</topology>
    </subcellularLocation>
</comment>
<dbReference type="Gene3D" id="1.10.630.10">
    <property type="entry name" value="Cytochrome P450"/>
    <property type="match status" value="1"/>
</dbReference>
<reference evidence="4" key="1">
    <citation type="submission" date="2020-06" db="EMBL/GenBank/DDBJ databases">
        <authorList>
            <person name="Li T."/>
            <person name="Hu X."/>
            <person name="Zhang T."/>
            <person name="Song X."/>
            <person name="Zhang H."/>
            <person name="Dai N."/>
            <person name="Sheng W."/>
            <person name="Hou X."/>
            <person name="Wei L."/>
        </authorList>
    </citation>
    <scope>NUCLEOTIDE SEQUENCE</scope>
    <source>
        <strain evidence="4">G02</strain>
        <tissue evidence="4">Leaf</tissue>
    </source>
</reference>
<evidence type="ECO:0000256" key="3">
    <source>
        <dbReference type="SAM" id="MobiDB-lite"/>
    </source>
</evidence>
<organism evidence="4">
    <name type="scientific">Sesamum radiatum</name>
    <name type="common">Black benniseed</name>
    <dbReference type="NCBI Taxonomy" id="300843"/>
    <lineage>
        <taxon>Eukaryota</taxon>
        <taxon>Viridiplantae</taxon>
        <taxon>Streptophyta</taxon>
        <taxon>Embryophyta</taxon>
        <taxon>Tracheophyta</taxon>
        <taxon>Spermatophyta</taxon>
        <taxon>Magnoliopsida</taxon>
        <taxon>eudicotyledons</taxon>
        <taxon>Gunneridae</taxon>
        <taxon>Pentapetalae</taxon>
        <taxon>asterids</taxon>
        <taxon>lamiids</taxon>
        <taxon>Lamiales</taxon>
        <taxon>Pedaliaceae</taxon>
        <taxon>Sesamum</taxon>
    </lineage>
</organism>
<feature type="region of interest" description="Disordered" evidence="3">
    <location>
        <begin position="200"/>
        <end position="248"/>
    </location>
</feature>
<evidence type="ECO:0000256" key="1">
    <source>
        <dbReference type="ARBA" id="ARBA00004167"/>
    </source>
</evidence>
<dbReference type="InterPro" id="IPR051382">
    <property type="entry name" value="CYP450_AA/FA_Hydroxylases"/>
</dbReference>
<dbReference type="AlphaFoldDB" id="A0AAW2QI07"/>
<dbReference type="GO" id="GO:0005506">
    <property type="term" value="F:iron ion binding"/>
    <property type="evidence" value="ECO:0007669"/>
    <property type="project" value="InterPro"/>
</dbReference>
<reference evidence="4" key="2">
    <citation type="journal article" date="2024" name="Plant">
        <title>Genomic evolution and insights into agronomic trait innovations of Sesamum species.</title>
        <authorList>
            <person name="Miao H."/>
            <person name="Wang L."/>
            <person name="Qu L."/>
            <person name="Liu H."/>
            <person name="Sun Y."/>
            <person name="Le M."/>
            <person name="Wang Q."/>
            <person name="Wei S."/>
            <person name="Zheng Y."/>
            <person name="Lin W."/>
            <person name="Duan Y."/>
            <person name="Cao H."/>
            <person name="Xiong S."/>
            <person name="Wang X."/>
            <person name="Wei L."/>
            <person name="Li C."/>
            <person name="Ma Q."/>
            <person name="Ju M."/>
            <person name="Zhao R."/>
            <person name="Li G."/>
            <person name="Mu C."/>
            <person name="Tian Q."/>
            <person name="Mei H."/>
            <person name="Zhang T."/>
            <person name="Gao T."/>
            <person name="Zhang H."/>
        </authorList>
    </citation>
    <scope>NUCLEOTIDE SEQUENCE</scope>
    <source>
        <strain evidence="4">G02</strain>
    </source>
</reference>
<dbReference type="InterPro" id="IPR036396">
    <property type="entry name" value="Cyt_P450_sf"/>
</dbReference>
<evidence type="ECO:0000313" key="4">
    <source>
        <dbReference type="EMBL" id="KAL0367527.1"/>
    </source>
</evidence>
<evidence type="ECO:0000256" key="2">
    <source>
        <dbReference type="ARBA" id="ARBA00023002"/>
    </source>
</evidence>
<dbReference type="GO" id="GO:0016705">
    <property type="term" value="F:oxidoreductase activity, acting on paired donors, with incorporation or reduction of molecular oxygen"/>
    <property type="evidence" value="ECO:0007669"/>
    <property type="project" value="InterPro"/>
</dbReference>
<dbReference type="GO" id="GO:0004497">
    <property type="term" value="F:monooxygenase activity"/>
    <property type="evidence" value="ECO:0007669"/>
    <property type="project" value="InterPro"/>
</dbReference>
<protein>
    <submittedName>
        <fullName evidence="4">Phenylalanine N-monooxygenase</fullName>
    </submittedName>
</protein>
<dbReference type="InterPro" id="IPR002401">
    <property type="entry name" value="Cyt_P450_E_grp-I"/>
</dbReference>
<keyword evidence="2" id="KW-0560">Oxidoreductase</keyword>
<feature type="region of interest" description="Disordered" evidence="3">
    <location>
        <begin position="261"/>
        <end position="289"/>
    </location>
</feature>
<dbReference type="InterPro" id="IPR001128">
    <property type="entry name" value="Cyt_P450"/>
</dbReference>
<feature type="compositionally biased region" description="Basic and acidic residues" evidence="3">
    <location>
        <begin position="261"/>
        <end position="282"/>
    </location>
</feature>
<accession>A0AAW2QI07</accession>
<dbReference type="PRINTS" id="PR00463">
    <property type="entry name" value="EP450I"/>
</dbReference>
<name>A0AAW2QI07_SESRA</name>
<dbReference type="EMBL" id="JACGWJ010000015">
    <property type="protein sequence ID" value="KAL0367527.1"/>
    <property type="molecule type" value="Genomic_DNA"/>
</dbReference>
<proteinExistence type="predicted"/>
<dbReference type="SUPFAM" id="SSF48264">
    <property type="entry name" value="Cytochrome P450"/>
    <property type="match status" value="1"/>
</dbReference>
<comment type="caution">
    <text evidence="4">The sequence shown here is derived from an EMBL/GenBank/DDBJ whole genome shotgun (WGS) entry which is preliminary data.</text>
</comment>
<gene>
    <name evidence="4" type="ORF">Sradi_3642800</name>
</gene>
<dbReference type="PANTHER" id="PTHR47949:SF4">
    <property type="entry name" value="TYROSINE N-MONOOXYGENASE"/>
    <property type="match status" value="1"/>
</dbReference>
<dbReference type="GO" id="GO:0016020">
    <property type="term" value="C:membrane"/>
    <property type="evidence" value="ECO:0007669"/>
    <property type="project" value="UniProtKB-SubCell"/>
</dbReference>
<dbReference type="Pfam" id="PF00067">
    <property type="entry name" value="p450"/>
    <property type="match status" value="1"/>
</dbReference>
<sequence>MLAAIDNLINGVEWALAEMINQSDIFDKACKKLDQVVGRNRLVDESVLHKLNYVKPCIKDAFKLHPVAPFNVPRVSTEDTIVGGYFIPKGVFRPHSIHTRARIQRAKQGKITNSLYAVLQDQEYSKAFKAKIESFVKDTIKLALTNFGTPSGTALPFISSLRQEFSSIQMDTQGKAVKLVNSKLTISKFSSSSTRSIGVTTRSMSKKLKDSSRMTPLTEYVQKDLDSPNHTSEDEENKSPPSSPRSADNVDACHIMEKQVEAHNEAEVSTKQRYTENDKSAKELQVSSDGLIPVDQLKEFIEGTIRSKIEGSLKSSLT</sequence>
<dbReference type="PANTHER" id="PTHR47949">
    <property type="entry name" value="CYTOCHROME P450 703A2-RELATED-RELATED"/>
    <property type="match status" value="1"/>
</dbReference>